<dbReference type="SFLD" id="SFLDS00003">
    <property type="entry name" value="Haloacid_Dehalogenase"/>
    <property type="match status" value="1"/>
</dbReference>
<gene>
    <name evidence="1" type="ORF">GCM10023173_22410</name>
</gene>
<dbReference type="InterPro" id="IPR051806">
    <property type="entry name" value="HAD-like_SPP"/>
</dbReference>
<dbReference type="SUPFAM" id="SSF56784">
    <property type="entry name" value="HAD-like"/>
    <property type="match status" value="1"/>
</dbReference>
<dbReference type="InterPro" id="IPR041492">
    <property type="entry name" value="HAD_2"/>
</dbReference>
<sequence length="218" mass="24849">MTISSIKAVLFDLDGTLIDSEFFYYSNWAPILKEEFGLNITFNDWIKDFAGHTLSANVQMLKERFDIHTDDEFMWQRTRANYAKADMTTIRLMPFVKETLHTLHAKGIRTALVTSSYMSTVNTVLGHHNLLDDFEFFVTREAVQYPKPDPEPYLLATERLALPSNSIMAVEDTLTGFRAATGAGLRCVAVTKHQAEKERLSQAEFLVEDLSQFLDIIV</sequence>
<organism evidence="1 2">
    <name type="scientific">Sphingobacterium thermophilum</name>
    <dbReference type="NCBI Taxonomy" id="768534"/>
    <lineage>
        <taxon>Bacteria</taxon>
        <taxon>Pseudomonadati</taxon>
        <taxon>Bacteroidota</taxon>
        <taxon>Sphingobacteriia</taxon>
        <taxon>Sphingobacteriales</taxon>
        <taxon>Sphingobacteriaceae</taxon>
        <taxon>Sphingobacterium</taxon>
    </lineage>
</organism>
<dbReference type="Gene3D" id="3.40.50.1000">
    <property type="entry name" value="HAD superfamily/HAD-like"/>
    <property type="match status" value="1"/>
</dbReference>
<dbReference type="PANTHER" id="PTHR43481">
    <property type="entry name" value="FRUCTOSE-1-PHOSPHATE PHOSPHATASE"/>
    <property type="match status" value="1"/>
</dbReference>
<dbReference type="EMBL" id="BAABGR010000035">
    <property type="protein sequence ID" value="GAA4519453.1"/>
    <property type="molecule type" value="Genomic_DNA"/>
</dbReference>
<dbReference type="InterPro" id="IPR006439">
    <property type="entry name" value="HAD-SF_hydro_IA"/>
</dbReference>
<accession>A0ABP8R705</accession>
<dbReference type="Gene3D" id="1.10.150.240">
    <property type="entry name" value="Putative phosphatase, domain 2"/>
    <property type="match status" value="1"/>
</dbReference>
<dbReference type="Proteomes" id="UP001500394">
    <property type="component" value="Unassembled WGS sequence"/>
</dbReference>
<dbReference type="Pfam" id="PF13419">
    <property type="entry name" value="HAD_2"/>
    <property type="match status" value="1"/>
</dbReference>
<dbReference type="InterPro" id="IPR023198">
    <property type="entry name" value="PGP-like_dom2"/>
</dbReference>
<evidence type="ECO:0000313" key="1">
    <source>
        <dbReference type="EMBL" id="GAA4519453.1"/>
    </source>
</evidence>
<reference evidence="2" key="1">
    <citation type="journal article" date="2019" name="Int. J. Syst. Evol. Microbiol.">
        <title>The Global Catalogue of Microorganisms (GCM) 10K type strain sequencing project: providing services to taxonomists for standard genome sequencing and annotation.</title>
        <authorList>
            <consortium name="The Broad Institute Genomics Platform"/>
            <consortium name="The Broad Institute Genome Sequencing Center for Infectious Disease"/>
            <person name="Wu L."/>
            <person name="Ma J."/>
        </authorList>
    </citation>
    <scope>NUCLEOTIDE SEQUENCE [LARGE SCALE GENOMIC DNA]</scope>
    <source>
        <strain evidence="2">JCM 17858</strain>
    </source>
</reference>
<evidence type="ECO:0000313" key="2">
    <source>
        <dbReference type="Proteomes" id="UP001500394"/>
    </source>
</evidence>
<keyword evidence="2" id="KW-1185">Reference proteome</keyword>
<name>A0ABP8R705_9SPHI</name>
<dbReference type="SFLD" id="SFLDG01135">
    <property type="entry name" value="C1.5.6:_HAD__Beta-PGM__Phospha"/>
    <property type="match status" value="1"/>
</dbReference>
<comment type="caution">
    <text evidence="1">The sequence shown here is derived from an EMBL/GenBank/DDBJ whole genome shotgun (WGS) entry which is preliminary data.</text>
</comment>
<dbReference type="SFLD" id="SFLDG01129">
    <property type="entry name" value="C1.5:_HAD__Beta-PGM__Phosphata"/>
    <property type="match status" value="1"/>
</dbReference>
<dbReference type="RefSeq" id="WP_039052687.1">
    <property type="nucleotide sequence ID" value="NZ_BAABGR010000035.1"/>
</dbReference>
<proteinExistence type="predicted"/>
<dbReference type="NCBIfam" id="TIGR01509">
    <property type="entry name" value="HAD-SF-IA-v3"/>
    <property type="match status" value="1"/>
</dbReference>
<protein>
    <submittedName>
        <fullName evidence="1">HAD family phosphatase</fullName>
    </submittedName>
</protein>
<dbReference type="InterPro" id="IPR036412">
    <property type="entry name" value="HAD-like_sf"/>
</dbReference>
<dbReference type="PANTHER" id="PTHR43481:SF4">
    <property type="entry name" value="GLYCEROL-1-PHOSPHATE PHOSPHOHYDROLASE 1-RELATED"/>
    <property type="match status" value="1"/>
</dbReference>
<dbReference type="InterPro" id="IPR023214">
    <property type="entry name" value="HAD_sf"/>
</dbReference>